<evidence type="ECO:0000256" key="9">
    <source>
        <dbReference type="ARBA" id="ARBA00023328"/>
    </source>
</evidence>
<evidence type="ECO:0000256" key="8">
    <source>
        <dbReference type="ARBA" id="ARBA00023306"/>
    </source>
</evidence>
<keyword evidence="5" id="KW-0498">Mitosis</keyword>
<evidence type="ECO:0000256" key="3">
    <source>
        <dbReference type="ARBA" id="ARBA00022454"/>
    </source>
</evidence>
<keyword evidence="6" id="KW-0995">Kinetochore</keyword>
<evidence type="ECO:0000313" key="12">
    <source>
        <dbReference type="Proteomes" id="UP001634007"/>
    </source>
</evidence>
<proteinExistence type="predicted"/>
<dbReference type="GO" id="GO:0005634">
    <property type="term" value="C:nucleus"/>
    <property type="evidence" value="ECO:0007669"/>
    <property type="project" value="UniProtKB-SubCell"/>
</dbReference>
<dbReference type="InterPro" id="IPR007128">
    <property type="entry name" value="PMF1/Nnf1"/>
</dbReference>
<evidence type="ECO:0000313" key="11">
    <source>
        <dbReference type="EMBL" id="KAL3738502.1"/>
    </source>
</evidence>
<dbReference type="AlphaFoldDB" id="A0ABD3KLQ6"/>
<keyword evidence="8" id="KW-0131">Cell cycle</keyword>
<keyword evidence="4" id="KW-0132">Cell division</keyword>
<keyword evidence="12" id="KW-1185">Reference proteome</keyword>
<evidence type="ECO:0000256" key="5">
    <source>
        <dbReference type="ARBA" id="ARBA00022776"/>
    </source>
</evidence>
<evidence type="ECO:0000256" key="10">
    <source>
        <dbReference type="SAM" id="Coils"/>
    </source>
</evidence>
<comment type="caution">
    <text evidence="11">The sequence shown here is derived from an EMBL/GenBank/DDBJ whole genome shotgun (WGS) entry which is preliminary data.</text>
</comment>
<evidence type="ECO:0000256" key="1">
    <source>
        <dbReference type="ARBA" id="ARBA00004123"/>
    </source>
</evidence>
<evidence type="ECO:0000256" key="2">
    <source>
        <dbReference type="ARBA" id="ARBA00004629"/>
    </source>
</evidence>
<name>A0ABD3KLQ6_EUCGL</name>
<dbReference type="GO" id="GO:0051301">
    <property type="term" value="P:cell division"/>
    <property type="evidence" value="ECO:0007669"/>
    <property type="project" value="UniProtKB-KW"/>
</dbReference>
<evidence type="ECO:0000256" key="6">
    <source>
        <dbReference type="ARBA" id="ARBA00022838"/>
    </source>
</evidence>
<comment type="subcellular location">
    <subcellularLocation>
        <location evidence="2">Chromosome</location>
        <location evidence="2">Centromere</location>
        <location evidence="2">Kinetochore</location>
    </subcellularLocation>
    <subcellularLocation>
        <location evidence="1">Nucleus</location>
    </subcellularLocation>
</comment>
<sequence>MAEKGKAASLLAAGSARSRVDRSFKRALLPLLSAASIEEIRKAFPSFSSDDQRLLQQLFIKVITSLHGHVEDVFESLCDEMKVGPVLDTVEQLVEEQSLDLVKSDNTNVLDIARDLSISKKNEIQHLKEVLEKAERHNLQIRARLELIKKGRQQSSVTEDALQKLMGEMQTHKTCSG</sequence>
<gene>
    <name evidence="11" type="ORF">ACJRO7_019952</name>
</gene>
<dbReference type="PANTHER" id="PTHR15459:SF3">
    <property type="entry name" value="POLYAMINE-MODULATED FACTOR 1"/>
    <property type="match status" value="1"/>
</dbReference>
<evidence type="ECO:0000256" key="7">
    <source>
        <dbReference type="ARBA" id="ARBA00023242"/>
    </source>
</evidence>
<accession>A0ABD3KLQ6</accession>
<keyword evidence="10" id="KW-0175">Coiled coil</keyword>
<keyword evidence="9" id="KW-0137">Centromere</keyword>
<dbReference type="Proteomes" id="UP001634007">
    <property type="component" value="Unassembled WGS sequence"/>
</dbReference>
<dbReference type="PANTHER" id="PTHR15459">
    <property type="entry name" value="POLYAMINE-MODULATED FACTOR 1"/>
    <property type="match status" value="1"/>
</dbReference>
<evidence type="ECO:0000256" key="4">
    <source>
        <dbReference type="ARBA" id="ARBA00022618"/>
    </source>
</evidence>
<dbReference type="GO" id="GO:0000776">
    <property type="term" value="C:kinetochore"/>
    <property type="evidence" value="ECO:0007669"/>
    <property type="project" value="UniProtKB-KW"/>
</dbReference>
<organism evidence="11 12">
    <name type="scientific">Eucalyptus globulus</name>
    <name type="common">Tasmanian blue gum</name>
    <dbReference type="NCBI Taxonomy" id="34317"/>
    <lineage>
        <taxon>Eukaryota</taxon>
        <taxon>Viridiplantae</taxon>
        <taxon>Streptophyta</taxon>
        <taxon>Embryophyta</taxon>
        <taxon>Tracheophyta</taxon>
        <taxon>Spermatophyta</taxon>
        <taxon>Magnoliopsida</taxon>
        <taxon>eudicotyledons</taxon>
        <taxon>Gunneridae</taxon>
        <taxon>Pentapetalae</taxon>
        <taxon>rosids</taxon>
        <taxon>malvids</taxon>
        <taxon>Myrtales</taxon>
        <taxon>Myrtaceae</taxon>
        <taxon>Myrtoideae</taxon>
        <taxon>Eucalypteae</taxon>
        <taxon>Eucalyptus</taxon>
    </lineage>
</organism>
<keyword evidence="3" id="KW-0158">Chromosome</keyword>
<protein>
    <submittedName>
        <fullName evidence="11">Uncharacterized protein</fullName>
    </submittedName>
</protein>
<feature type="coiled-coil region" evidence="10">
    <location>
        <begin position="117"/>
        <end position="144"/>
    </location>
</feature>
<reference evidence="11 12" key="1">
    <citation type="submission" date="2024-11" db="EMBL/GenBank/DDBJ databases">
        <title>Chromosome-level genome assembly of Eucalyptus globulus Labill. provides insights into its genome evolution.</title>
        <authorList>
            <person name="Li X."/>
        </authorList>
    </citation>
    <scope>NUCLEOTIDE SEQUENCE [LARGE SCALE GENOMIC DNA]</scope>
    <source>
        <strain evidence="11">CL2024</strain>
        <tissue evidence="11">Fresh tender leaves</tissue>
    </source>
</reference>
<keyword evidence="7" id="KW-0539">Nucleus</keyword>
<dbReference type="EMBL" id="JBJKBG010000005">
    <property type="protein sequence ID" value="KAL3738502.1"/>
    <property type="molecule type" value="Genomic_DNA"/>
</dbReference>